<evidence type="ECO:0000256" key="1">
    <source>
        <dbReference type="ARBA" id="ARBA00022664"/>
    </source>
</evidence>
<accession>A0AAW0AQ16</accession>
<sequence length="128" mass="13673">LAPDYLIQLACEEWDRIEAEKKKRNGNTQPNREDTGTALSAQYFSSSSQSNRSGKFGKGNNQRPKGVCWNCGGKGHVQSKCPSPKPNRGEKGGGNGKPNASAGSANAVDDDDGAWCVESIDLDEVTKT</sequence>
<protein>
    <recommendedName>
        <fullName evidence="4">CCHC-type domain-containing protein</fullName>
    </recommendedName>
</protein>
<keyword evidence="1" id="KW-0507">mRNA processing</keyword>
<proteinExistence type="predicted"/>
<gene>
    <name evidence="6" type="ORF">R3P38DRAFT_2416715</name>
    <name evidence="5" type="ORF">R3P38DRAFT_2416752</name>
</gene>
<reference evidence="6 7" key="1">
    <citation type="journal article" date="2024" name="J Genomics">
        <title>Draft genome sequencing and assembly of Favolaschia claudopus CIRM-BRFM 2984 isolated from oak limbs.</title>
        <authorList>
            <person name="Navarro D."/>
            <person name="Drula E."/>
            <person name="Chaduli D."/>
            <person name="Cazenave R."/>
            <person name="Ahrendt S."/>
            <person name="Wang J."/>
            <person name="Lipzen A."/>
            <person name="Daum C."/>
            <person name="Barry K."/>
            <person name="Grigoriev I.V."/>
            <person name="Favel A."/>
            <person name="Rosso M.N."/>
            <person name="Martin F."/>
        </authorList>
    </citation>
    <scope>NUCLEOTIDE SEQUENCE [LARGE SCALE GENOMIC DNA]</scope>
    <source>
        <strain evidence="6 7">CIRM-BRFM 2984</strain>
    </source>
</reference>
<organism evidence="6 7">
    <name type="scientific">Favolaschia claudopus</name>
    <dbReference type="NCBI Taxonomy" id="2862362"/>
    <lineage>
        <taxon>Eukaryota</taxon>
        <taxon>Fungi</taxon>
        <taxon>Dikarya</taxon>
        <taxon>Basidiomycota</taxon>
        <taxon>Agaricomycotina</taxon>
        <taxon>Agaricomycetes</taxon>
        <taxon>Agaricomycetidae</taxon>
        <taxon>Agaricales</taxon>
        <taxon>Marasmiineae</taxon>
        <taxon>Mycenaceae</taxon>
        <taxon>Favolaschia</taxon>
    </lineage>
</organism>
<dbReference type="Proteomes" id="UP001362999">
    <property type="component" value="Unassembled WGS sequence"/>
</dbReference>
<keyword evidence="2" id="KW-0479">Metal-binding</keyword>
<dbReference type="AlphaFoldDB" id="A0AAW0AQ16"/>
<dbReference type="EMBL" id="JAWWNJ010000056">
    <property type="protein sequence ID" value="KAK7014566.1"/>
    <property type="molecule type" value="Genomic_DNA"/>
</dbReference>
<evidence type="ECO:0000313" key="7">
    <source>
        <dbReference type="Proteomes" id="UP001362999"/>
    </source>
</evidence>
<dbReference type="SMART" id="SM00343">
    <property type="entry name" value="ZnF_C2HC"/>
    <property type="match status" value="1"/>
</dbReference>
<dbReference type="GO" id="GO:0003676">
    <property type="term" value="F:nucleic acid binding"/>
    <property type="evidence" value="ECO:0007669"/>
    <property type="project" value="InterPro"/>
</dbReference>
<keyword evidence="7" id="KW-1185">Reference proteome</keyword>
<dbReference type="GO" id="GO:0006397">
    <property type="term" value="P:mRNA processing"/>
    <property type="evidence" value="ECO:0007669"/>
    <property type="project" value="UniProtKB-KW"/>
</dbReference>
<evidence type="ECO:0000259" key="4">
    <source>
        <dbReference type="PROSITE" id="PS50158"/>
    </source>
</evidence>
<evidence type="ECO:0000313" key="6">
    <source>
        <dbReference type="EMBL" id="KAK7014566.1"/>
    </source>
</evidence>
<feature type="region of interest" description="Disordered" evidence="3">
    <location>
        <begin position="20"/>
        <end position="113"/>
    </location>
</feature>
<feature type="non-terminal residue" evidence="6">
    <location>
        <position position="128"/>
    </location>
</feature>
<dbReference type="Gene3D" id="4.10.60.10">
    <property type="entry name" value="Zinc finger, CCHC-type"/>
    <property type="match status" value="1"/>
</dbReference>
<keyword evidence="2" id="KW-0862">Zinc</keyword>
<dbReference type="InterPro" id="IPR001878">
    <property type="entry name" value="Znf_CCHC"/>
</dbReference>
<dbReference type="EMBL" id="JAWWNJ010000086">
    <property type="protein sequence ID" value="KAK7000918.1"/>
    <property type="molecule type" value="Genomic_DNA"/>
</dbReference>
<dbReference type="GO" id="GO:0008270">
    <property type="term" value="F:zinc ion binding"/>
    <property type="evidence" value="ECO:0007669"/>
    <property type="project" value="UniProtKB-KW"/>
</dbReference>
<name>A0AAW0AQ16_9AGAR</name>
<evidence type="ECO:0000256" key="3">
    <source>
        <dbReference type="SAM" id="MobiDB-lite"/>
    </source>
</evidence>
<dbReference type="PROSITE" id="PS50158">
    <property type="entry name" value="ZF_CCHC"/>
    <property type="match status" value="1"/>
</dbReference>
<dbReference type="SUPFAM" id="SSF57756">
    <property type="entry name" value="Retrovirus zinc finger-like domains"/>
    <property type="match status" value="1"/>
</dbReference>
<keyword evidence="2" id="KW-0863">Zinc-finger</keyword>
<evidence type="ECO:0000313" key="5">
    <source>
        <dbReference type="EMBL" id="KAK7000918.1"/>
    </source>
</evidence>
<feature type="compositionally biased region" description="Low complexity" evidence="3">
    <location>
        <begin position="40"/>
        <end position="53"/>
    </location>
</feature>
<dbReference type="InterPro" id="IPR036875">
    <property type="entry name" value="Znf_CCHC_sf"/>
</dbReference>
<feature type="domain" description="CCHC-type" evidence="4">
    <location>
        <begin position="68"/>
        <end position="83"/>
    </location>
</feature>
<comment type="caution">
    <text evidence="6">The sequence shown here is derived from an EMBL/GenBank/DDBJ whole genome shotgun (WGS) entry which is preliminary data.</text>
</comment>
<evidence type="ECO:0000256" key="2">
    <source>
        <dbReference type="PROSITE-ProRule" id="PRU00047"/>
    </source>
</evidence>
<dbReference type="Pfam" id="PF00098">
    <property type="entry name" value="zf-CCHC"/>
    <property type="match status" value="1"/>
</dbReference>
<feature type="non-terminal residue" evidence="6">
    <location>
        <position position="1"/>
    </location>
</feature>